<gene>
    <name evidence="3" type="ORF">AALB_2872</name>
</gene>
<feature type="chain" id="PRO_5004478776" description="Peptidoglycan-binding protein CsiV" evidence="2">
    <location>
        <begin position="27"/>
        <end position="405"/>
    </location>
</feature>
<protein>
    <recommendedName>
        <fullName evidence="5">Peptidoglycan-binding protein CsiV</fullName>
    </recommendedName>
</protein>
<accession>R9PN41</accession>
<dbReference type="OrthoDB" id="5566524at2"/>
<keyword evidence="2" id="KW-0732">Signal</keyword>
<evidence type="ECO:0000256" key="1">
    <source>
        <dbReference type="SAM" id="MobiDB-lite"/>
    </source>
</evidence>
<dbReference type="InterPro" id="IPR021241">
    <property type="entry name" value="CsiV"/>
</dbReference>
<feature type="signal peptide" evidence="2">
    <location>
        <begin position="1"/>
        <end position="26"/>
    </location>
</feature>
<evidence type="ECO:0000313" key="4">
    <source>
        <dbReference type="Proteomes" id="UP000014461"/>
    </source>
</evidence>
<dbReference type="Pfam" id="PF10972">
    <property type="entry name" value="CsiV"/>
    <property type="match status" value="1"/>
</dbReference>
<comment type="caution">
    <text evidence="3">The sequence shown here is derived from an EMBL/GenBank/DDBJ whole genome shotgun (WGS) entry which is preliminary data.</text>
</comment>
<proteinExistence type="predicted"/>
<evidence type="ECO:0000256" key="2">
    <source>
        <dbReference type="SAM" id="SignalP"/>
    </source>
</evidence>
<reference evidence="3" key="1">
    <citation type="journal article" date="2013" name="Genome Announc.">
        <title>Draft Genome Sequence of Agarivorans albus Strain MKT 106T, an Agarolytic Marine Bacterium.</title>
        <authorList>
            <person name="Yasuike M."/>
            <person name="Nakamura Y."/>
            <person name="Kai W."/>
            <person name="Fujiwara A."/>
            <person name="Fukui Y."/>
            <person name="Satomi M."/>
            <person name="Sano M."/>
        </authorList>
    </citation>
    <scope>NUCLEOTIDE SEQUENCE [LARGE SCALE GENOMIC DNA]</scope>
</reference>
<organism evidence="3 4">
    <name type="scientific">Agarivorans albus MKT 106</name>
    <dbReference type="NCBI Taxonomy" id="1331007"/>
    <lineage>
        <taxon>Bacteria</taxon>
        <taxon>Pseudomonadati</taxon>
        <taxon>Pseudomonadota</taxon>
        <taxon>Gammaproteobacteria</taxon>
        <taxon>Alteromonadales</taxon>
        <taxon>Alteromonadaceae</taxon>
        <taxon>Agarivorans</taxon>
    </lineage>
</organism>
<dbReference type="EMBL" id="BARX01000020">
    <property type="protein sequence ID" value="GAD02792.1"/>
    <property type="molecule type" value="Genomic_DNA"/>
</dbReference>
<evidence type="ECO:0000313" key="3">
    <source>
        <dbReference type="EMBL" id="GAD02792.1"/>
    </source>
</evidence>
<feature type="compositionally biased region" description="Polar residues" evidence="1">
    <location>
        <begin position="384"/>
        <end position="405"/>
    </location>
</feature>
<name>R9PN41_AGAAL</name>
<feature type="region of interest" description="Disordered" evidence="1">
    <location>
        <begin position="353"/>
        <end position="405"/>
    </location>
</feature>
<dbReference type="STRING" id="1331007.AALB_2872"/>
<dbReference type="AlphaFoldDB" id="R9PN41"/>
<sequence length="405" mass="45343">MRLTLKHALQLGSLAAVSFTSLSSFAQEPRWFDIEVIFFKRNVSVESSQEYWPQPQSLNANTSEPLLAPLFGCSEEQEPCIAPRFDKLPVSIDGRGWPISGATKRQMLSKEQLELNDEFAKLTQHAAFTPLLHLGWREIVAPRNRAKHYQVQAGEDFSTRFNDEGRLLGSLTFSDEQYAQESQSFDLAAENISLFDEPDSAVGAFDIEPEPAPAIWELEGGIRVYLQHYLYIESELLLKRPVEVELLLNEPEPLLEQPAELPQQETVIAEESTVEVPANVAVAEVVVPSEEQQVVVLSADAETTEQGSLISEYHTEEQLHSFKFDQKRRVRSGEIHYFDHPLMGMLIQIRRSPEEQTNASVDAEQAPITDAQAEPDPIVEAEQANVNEASELSSDQQNSSVTPAS</sequence>
<dbReference type="RefSeq" id="WP_016402559.1">
    <property type="nucleotide sequence ID" value="NZ_BARX01000020.1"/>
</dbReference>
<keyword evidence="4" id="KW-1185">Reference proteome</keyword>
<dbReference type="Proteomes" id="UP000014461">
    <property type="component" value="Unassembled WGS sequence"/>
</dbReference>
<evidence type="ECO:0008006" key="5">
    <source>
        <dbReference type="Google" id="ProtNLM"/>
    </source>
</evidence>